<sequence>MFILICLARGLKASALLTQKVTVGHRKSLAMGQNATELLTSKGALHPEKFGQFR</sequence>
<dbReference type="AlphaFoldDB" id="A0A6C0IBR2"/>
<accession>A0A6C0IBR2</accession>
<evidence type="ECO:0000313" key="1">
    <source>
        <dbReference type="EMBL" id="QHT90491.1"/>
    </source>
</evidence>
<organism evidence="1">
    <name type="scientific">viral metagenome</name>
    <dbReference type="NCBI Taxonomy" id="1070528"/>
    <lineage>
        <taxon>unclassified sequences</taxon>
        <taxon>metagenomes</taxon>
        <taxon>organismal metagenomes</taxon>
    </lineage>
</organism>
<dbReference type="EMBL" id="MN740154">
    <property type="protein sequence ID" value="QHT90491.1"/>
    <property type="molecule type" value="Genomic_DNA"/>
</dbReference>
<protein>
    <submittedName>
        <fullName evidence="1">Uncharacterized protein</fullName>
    </submittedName>
</protein>
<reference evidence="1" key="1">
    <citation type="journal article" date="2020" name="Nature">
        <title>Giant virus diversity and host interactions through global metagenomics.</title>
        <authorList>
            <person name="Schulz F."/>
            <person name="Roux S."/>
            <person name="Paez-Espino D."/>
            <person name="Jungbluth S."/>
            <person name="Walsh D.A."/>
            <person name="Denef V.J."/>
            <person name="McMahon K.D."/>
            <person name="Konstantinidis K.T."/>
            <person name="Eloe-Fadrosh E.A."/>
            <person name="Kyrpides N.C."/>
            <person name="Woyke T."/>
        </authorList>
    </citation>
    <scope>NUCLEOTIDE SEQUENCE</scope>
    <source>
        <strain evidence="1">GVMAG-M-3300023184-68</strain>
    </source>
</reference>
<name>A0A6C0IBR2_9ZZZZ</name>
<proteinExistence type="predicted"/>